<dbReference type="GO" id="GO:0005524">
    <property type="term" value="F:ATP binding"/>
    <property type="evidence" value="ECO:0007669"/>
    <property type="project" value="UniProtKB-KW"/>
</dbReference>
<evidence type="ECO:0000256" key="5">
    <source>
        <dbReference type="ARBA" id="ARBA00023128"/>
    </source>
</evidence>
<evidence type="ECO:0000256" key="1">
    <source>
        <dbReference type="ARBA" id="ARBA00004572"/>
    </source>
</evidence>
<dbReference type="PANTHER" id="PTHR45644:SF25">
    <property type="entry name" value="CELL DIVISION CYCLE GENE CDC48-LIKE"/>
    <property type="match status" value="1"/>
</dbReference>
<dbReference type="Pfam" id="PF24933">
    <property type="entry name" value="DUF7751"/>
    <property type="match status" value="1"/>
</dbReference>
<evidence type="ECO:0000259" key="9">
    <source>
        <dbReference type="SMART" id="SM00382"/>
    </source>
</evidence>
<comment type="caution">
    <text evidence="10">The sequence shown here is derived from an EMBL/GenBank/DDBJ whole genome shotgun (WGS) entry which is preliminary data.</text>
</comment>
<feature type="compositionally biased region" description="Basic and acidic residues" evidence="7">
    <location>
        <begin position="645"/>
        <end position="655"/>
    </location>
</feature>
<reference evidence="10" key="2">
    <citation type="submission" date="2021-12" db="EMBL/GenBank/DDBJ databases">
        <title>Resequencing data analysis of finger millet.</title>
        <authorList>
            <person name="Hatakeyama M."/>
            <person name="Aluri S."/>
            <person name="Balachadran M.T."/>
            <person name="Sivarajan S.R."/>
            <person name="Poveda L."/>
            <person name="Shimizu-Inatsugi R."/>
            <person name="Schlapbach R."/>
            <person name="Sreeman S.M."/>
            <person name="Shimizu K.K."/>
        </authorList>
    </citation>
    <scope>NUCLEOTIDE SEQUENCE</scope>
</reference>
<dbReference type="Gene3D" id="1.10.8.60">
    <property type="match status" value="1"/>
</dbReference>
<dbReference type="PANTHER" id="PTHR45644">
    <property type="entry name" value="AAA ATPASE, PUTATIVE (AFU_ORTHOLOGUE AFUA_2G12920)-RELATED-RELATED"/>
    <property type="match status" value="1"/>
</dbReference>
<dbReference type="SMART" id="SM00382">
    <property type="entry name" value="AAA"/>
    <property type="match status" value="1"/>
</dbReference>
<dbReference type="AlphaFoldDB" id="A0AAV5E7D3"/>
<dbReference type="EMBL" id="BQKI01000073">
    <property type="protein sequence ID" value="GJN18338.1"/>
    <property type="molecule type" value="Genomic_DNA"/>
</dbReference>
<dbReference type="InterPro" id="IPR003959">
    <property type="entry name" value="ATPase_AAA_core"/>
</dbReference>
<keyword evidence="3" id="KW-1000">Mitochondrion outer membrane</keyword>
<dbReference type="FunFam" id="3.40.50.300:FF:000416">
    <property type="entry name" value="p-loop nucleoside triphosphate hydrolase superfamily protein"/>
    <property type="match status" value="1"/>
</dbReference>
<evidence type="ECO:0000256" key="7">
    <source>
        <dbReference type="SAM" id="MobiDB-lite"/>
    </source>
</evidence>
<keyword evidence="11" id="KW-1185">Reference proteome</keyword>
<feature type="region of interest" description="Disordered" evidence="7">
    <location>
        <begin position="582"/>
        <end position="655"/>
    </location>
</feature>
<reference evidence="10" key="1">
    <citation type="journal article" date="2018" name="DNA Res.">
        <title>Multiple hybrid de novo genome assembly of finger millet, an orphan allotetraploid crop.</title>
        <authorList>
            <person name="Hatakeyama M."/>
            <person name="Aluri S."/>
            <person name="Balachadran M.T."/>
            <person name="Sivarajan S.R."/>
            <person name="Patrignani A."/>
            <person name="Gruter S."/>
            <person name="Poveda L."/>
            <person name="Shimizu-Inatsugi R."/>
            <person name="Baeten J."/>
            <person name="Francoijs K.J."/>
            <person name="Nataraja K.N."/>
            <person name="Reddy Y.A.N."/>
            <person name="Phadnis S."/>
            <person name="Ravikumar R.L."/>
            <person name="Schlapbach R."/>
            <person name="Sreeman S.M."/>
            <person name="Shimizu K.K."/>
        </authorList>
    </citation>
    <scope>NUCLEOTIDE SEQUENCE</scope>
</reference>
<dbReference type="InterPro" id="IPR041569">
    <property type="entry name" value="AAA_lid_3"/>
</dbReference>
<keyword evidence="5" id="KW-0496">Mitochondrion</keyword>
<dbReference type="GO" id="GO:0016887">
    <property type="term" value="F:ATP hydrolysis activity"/>
    <property type="evidence" value="ECO:0007669"/>
    <property type="project" value="InterPro"/>
</dbReference>
<dbReference type="InterPro" id="IPR051701">
    <property type="entry name" value="Mito_OM_Translocase_MSP1"/>
</dbReference>
<name>A0AAV5E7D3_ELECO</name>
<evidence type="ECO:0000313" key="11">
    <source>
        <dbReference type="Proteomes" id="UP001054889"/>
    </source>
</evidence>
<gene>
    <name evidence="10" type="primary">gb05488</name>
    <name evidence="10" type="ORF">PR202_gb05488</name>
</gene>
<evidence type="ECO:0000313" key="10">
    <source>
        <dbReference type="EMBL" id="GJN18338.1"/>
    </source>
</evidence>
<evidence type="ECO:0000256" key="6">
    <source>
        <dbReference type="RuleBase" id="RU003651"/>
    </source>
</evidence>
<keyword evidence="8" id="KW-0472">Membrane</keyword>
<dbReference type="GO" id="GO:0005741">
    <property type="term" value="C:mitochondrial outer membrane"/>
    <property type="evidence" value="ECO:0007669"/>
    <property type="project" value="UniProtKB-SubCell"/>
</dbReference>
<dbReference type="Pfam" id="PF00004">
    <property type="entry name" value="AAA"/>
    <property type="match status" value="1"/>
</dbReference>
<evidence type="ECO:0000256" key="8">
    <source>
        <dbReference type="SAM" id="Phobius"/>
    </source>
</evidence>
<dbReference type="InterPro" id="IPR003960">
    <property type="entry name" value="ATPase_AAA_CS"/>
</dbReference>
<keyword evidence="8" id="KW-0812">Transmembrane</keyword>
<proteinExistence type="inferred from homology"/>
<comment type="similarity">
    <text evidence="6">Belongs to the AAA ATPase family.</text>
</comment>
<evidence type="ECO:0000256" key="4">
    <source>
        <dbReference type="ARBA" id="ARBA00022840"/>
    </source>
</evidence>
<protein>
    <recommendedName>
        <fullName evidence="9">AAA+ ATPase domain-containing protein</fullName>
    </recommendedName>
</protein>
<feature type="transmembrane region" description="Helical" evidence="8">
    <location>
        <begin position="21"/>
        <end position="41"/>
    </location>
</feature>
<keyword evidence="8" id="KW-1133">Transmembrane helix</keyword>
<dbReference type="PROSITE" id="PS00674">
    <property type="entry name" value="AAA"/>
    <property type="match status" value="1"/>
</dbReference>
<accession>A0AAV5E7D3</accession>
<keyword evidence="4 6" id="KW-0067">ATP-binding</keyword>
<organism evidence="10 11">
    <name type="scientific">Eleusine coracana subsp. coracana</name>
    <dbReference type="NCBI Taxonomy" id="191504"/>
    <lineage>
        <taxon>Eukaryota</taxon>
        <taxon>Viridiplantae</taxon>
        <taxon>Streptophyta</taxon>
        <taxon>Embryophyta</taxon>
        <taxon>Tracheophyta</taxon>
        <taxon>Spermatophyta</taxon>
        <taxon>Magnoliopsida</taxon>
        <taxon>Liliopsida</taxon>
        <taxon>Poales</taxon>
        <taxon>Poaceae</taxon>
        <taxon>PACMAD clade</taxon>
        <taxon>Chloridoideae</taxon>
        <taxon>Cynodonteae</taxon>
        <taxon>Eleusininae</taxon>
        <taxon>Eleusine</taxon>
    </lineage>
</organism>
<dbReference type="Proteomes" id="UP001054889">
    <property type="component" value="Unassembled WGS sequence"/>
</dbReference>
<dbReference type="InterPro" id="IPR003593">
    <property type="entry name" value="AAA+_ATPase"/>
</dbReference>
<dbReference type="SUPFAM" id="SSF52540">
    <property type="entry name" value="P-loop containing nucleoside triphosphate hydrolases"/>
    <property type="match status" value="1"/>
</dbReference>
<evidence type="ECO:0000256" key="2">
    <source>
        <dbReference type="ARBA" id="ARBA00022741"/>
    </source>
</evidence>
<feature type="compositionally biased region" description="Basic and acidic residues" evidence="7">
    <location>
        <begin position="582"/>
        <end position="631"/>
    </location>
</feature>
<keyword evidence="2 6" id="KW-0547">Nucleotide-binding</keyword>
<dbReference type="InterPro" id="IPR056653">
    <property type="entry name" value="DUF7751"/>
</dbReference>
<dbReference type="Gene3D" id="3.40.50.300">
    <property type="entry name" value="P-loop containing nucleotide triphosphate hydrolases"/>
    <property type="match status" value="1"/>
</dbReference>
<comment type="subcellular location">
    <subcellularLocation>
        <location evidence="1">Mitochondrion outer membrane</location>
        <topology evidence="1">Single-pass membrane protein</topology>
    </subcellularLocation>
</comment>
<dbReference type="InterPro" id="IPR027417">
    <property type="entry name" value="P-loop_NTPase"/>
</dbReference>
<dbReference type="Pfam" id="PF17862">
    <property type="entry name" value="AAA_lid_3"/>
    <property type="match status" value="1"/>
</dbReference>
<evidence type="ECO:0000256" key="3">
    <source>
        <dbReference type="ARBA" id="ARBA00022787"/>
    </source>
</evidence>
<sequence length="655" mass="72155">MPLFERAAREAAAAMEHSSSILASAVGLGVGVGLGLASARFSVRSPSRGSTGGPTPAELEAELRRLVIDGRDTGVIFDDFPYYITSGTCGVRLSPNPDMEKEAFLLPLSILISKSTRDSISLWLECLLWVGVESSEEMRLALTSAAYPYLNQEVLPKHINVHSEASRTILLCGQSEFCLCSLAKALAHQFNARLLVLDVLELAKRIKHKYGCSDNAHAVILEKSTAESTLGRLYGWIESFNCLSMKAEPTGSSRHEKGILDLRTSDCCSKNASQVRVQVSLLPGAKDHDDSESTEYANKLECYDLSSLSPDELGSIHTHLFDIIAPSVSYHLMKQKDPEYNNGKLIISSTRSAFDDIGALDDIKESIQELVMLPLQRPDLFNGGLLKPCRGILLFGPPRTGKTMLAKAIADEAGASFINISLSSFSSKWYGDAEKSIRALFSLAVKIAPAIIFLDEVDSMLGSRKQSNEHEVSRRIKTEFMTHWDGLLSKSSVKILVLAATNRLFDLDEAIIRRFEHRIMVGLPTLESRELILKKLLSKEKVENIDFKELATLTEGYSGNDLKNLCVTATYRPMREIFQKEIETNKDKKDKQVHDKKDKQTQDKKDKQVTVKDERAKSSQKGGKDVVKGEKAGNSPKQGSGSGKGKPEKGAKTQN</sequence>
<feature type="domain" description="AAA+ ATPase" evidence="9">
    <location>
        <begin position="388"/>
        <end position="525"/>
    </location>
</feature>